<protein>
    <recommendedName>
        <fullName evidence="4">Phosphate-selective porin OprO/OprP</fullName>
    </recommendedName>
</protein>
<dbReference type="SUPFAM" id="SSF56935">
    <property type="entry name" value="Porins"/>
    <property type="match status" value="1"/>
</dbReference>
<dbReference type="Proteomes" id="UP000294830">
    <property type="component" value="Unassembled WGS sequence"/>
</dbReference>
<dbReference type="RefSeq" id="WP_131838385.1">
    <property type="nucleotide sequence ID" value="NZ_SLWB01000003.1"/>
</dbReference>
<dbReference type="OrthoDB" id="925187at2"/>
<dbReference type="InterPro" id="IPR023614">
    <property type="entry name" value="Porin_dom_sf"/>
</dbReference>
<dbReference type="Gene3D" id="2.40.160.10">
    <property type="entry name" value="Porin"/>
    <property type="match status" value="1"/>
</dbReference>
<evidence type="ECO:0000313" key="3">
    <source>
        <dbReference type="Proteomes" id="UP000294830"/>
    </source>
</evidence>
<sequence length="423" mass="46205">MLRLKSLVLILGIAAIGESALAQTSKLDSLSKEVALLKKQTSALSNLKVSGYIQAQYQYADTLGAKTFNGGNFANEVDNRISVRRARIKFGYDMSFGSAVLLLDATEKGISVRNAYLNLTAPFAQSLSLTGGIFERPFGYAIEYSSSSMEVVERPMMFQTLFPGEQEVGAMLTYKADGQSALKGLTVKGSFFNGNGIYADVDKFKDFIGKISYSGLSSSNVYINLGASLYSGRVYNPTTTVYKMDNASGISAYTGTIDEVGASLKRQYVGFDAQLSVKTPIGKTQLVSEYIFGKQPGTSKSSKSPDYGALPTTASFLREFAGSYVTLIQQIHKFSVYGRYDWYDPNTKVKGNEVGLSATGLTATNATDLKLTTTSLGTFYEPNKNLRFTAQYDFNRYEKTSNGKFSAAGLNNNLFTLRIQYKF</sequence>
<feature type="signal peptide" evidence="1">
    <location>
        <begin position="1"/>
        <end position="22"/>
    </location>
</feature>
<keyword evidence="3" id="KW-1185">Reference proteome</keyword>
<keyword evidence="1" id="KW-0732">Signal</keyword>
<reference evidence="2 3" key="1">
    <citation type="submission" date="2019-03" db="EMBL/GenBank/DDBJ databases">
        <title>Genomic Encyclopedia of Archaeal and Bacterial Type Strains, Phase II (KMG-II): from individual species to whole genera.</title>
        <authorList>
            <person name="Goeker M."/>
        </authorList>
    </citation>
    <scope>NUCLEOTIDE SEQUENCE [LARGE SCALE GENOMIC DNA]</scope>
    <source>
        <strain evidence="2 3">RL-C</strain>
    </source>
</reference>
<dbReference type="AlphaFoldDB" id="A0A4R2EST1"/>
<evidence type="ECO:0008006" key="4">
    <source>
        <dbReference type="Google" id="ProtNLM"/>
    </source>
</evidence>
<gene>
    <name evidence="2" type="ORF">CLV25_10327</name>
</gene>
<proteinExistence type="predicted"/>
<evidence type="ECO:0000256" key="1">
    <source>
        <dbReference type="SAM" id="SignalP"/>
    </source>
</evidence>
<accession>A0A4R2EST1</accession>
<dbReference type="EMBL" id="SLWB01000003">
    <property type="protein sequence ID" value="TCN70512.1"/>
    <property type="molecule type" value="Genomic_DNA"/>
</dbReference>
<name>A0A4R2EST1_9BACT</name>
<evidence type="ECO:0000313" key="2">
    <source>
        <dbReference type="EMBL" id="TCN70512.1"/>
    </source>
</evidence>
<feature type="chain" id="PRO_5020373846" description="Phosphate-selective porin OprO/OprP" evidence="1">
    <location>
        <begin position="23"/>
        <end position="423"/>
    </location>
</feature>
<organism evidence="2 3">
    <name type="scientific">Acetobacteroides hydrogenigenes</name>
    <dbReference type="NCBI Taxonomy" id="979970"/>
    <lineage>
        <taxon>Bacteria</taxon>
        <taxon>Pseudomonadati</taxon>
        <taxon>Bacteroidota</taxon>
        <taxon>Bacteroidia</taxon>
        <taxon>Bacteroidales</taxon>
        <taxon>Rikenellaceae</taxon>
        <taxon>Acetobacteroides</taxon>
    </lineage>
</organism>
<comment type="caution">
    <text evidence="2">The sequence shown here is derived from an EMBL/GenBank/DDBJ whole genome shotgun (WGS) entry which is preliminary data.</text>
</comment>